<protein>
    <recommendedName>
        <fullName evidence="2">histidine kinase</fullName>
        <ecNumber evidence="2">2.7.13.3</ecNumber>
    </recommendedName>
</protein>
<evidence type="ECO:0000256" key="1">
    <source>
        <dbReference type="ARBA" id="ARBA00000085"/>
    </source>
</evidence>
<dbReference type="eggNOG" id="COG4191">
    <property type="taxonomic scope" value="Bacteria"/>
</dbReference>
<dbReference type="InterPro" id="IPR001789">
    <property type="entry name" value="Sig_transdc_resp-reg_receiver"/>
</dbReference>
<dbReference type="InterPro" id="IPR000014">
    <property type="entry name" value="PAS"/>
</dbReference>
<keyword evidence="4" id="KW-0808">Transferase</keyword>
<dbReference type="CDD" id="cd00082">
    <property type="entry name" value="HisKA"/>
    <property type="match status" value="1"/>
</dbReference>
<dbReference type="PRINTS" id="PR00344">
    <property type="entry name" value="BCTRLSENSOR"/>
</dbReference>
<dbReference type="GO" id="GO:0005524">
    <property type="term" value="F:ATP binding"/>
    <property type="evidence" value="ECO:0007669"/>
    <property type="project" value="UniProtKB-KW"/>
</dbReference>
<dbReference type="AlphaFoldDB" id="B9M1N7"/>
<keyword evidence="5" id="KW-0547">Nucleotide-binding</keyword>
<comment type="catalytic activity">
    <reaction evidence="1">
        <text>ATP + protein L-histidine = ADP + protein N-phospho-L-histidine.</text>
        <dbReference type="EC" id="2.7.13.3"/>
    </reaction>
</comment>
<accession>B9M1N7</accession>
<dbReference type="InterPro" id="IPR004358">
    <property type="entry name" value="Sig_transdc_His_kin-like_C"/>
</dbReference>
<evidence type="ECO:0000256" key="5">
    <source>
        <dbReference type="ARBA" id="ARBA00022741"/>
    </source>
</evidence>
<dbReference type="Pfam" id="PF00512">
    <property type="entry name" value="HisKA"/>
    <property type="match status" value="1"/>
</dbReference>
<keyword evidence="7" id="KW-0067">ATP-binding</keyword>
<dbReference type="RefSeq" id="WP_012647847.1">
    <property type="nucleotide sequence ID" value="NC_011979.1"/>
</dbReference>
<dbReference type="SMART" id="SM00448">
    <property type="entry name" value="REC"/>
    <property type="match status" value="2"/>
</dbReference>
<dbReference type="Gene3D" id="1.10.287.130">
    <property type="match status" value="1"/>
</dbReference>
<sequence>MKPPLRILIIDDSPEDAVLLVRELKKEFSPAMERVETEEAMLSAIEKGKWDVVVSDYVMPEFSGLAAISILHQQNRDLPFIMVSGQMGEELAVEAMRAGAHDYLVKGNLSRLIPAIKRELKEASDRDKRRKAEAALHATEARFKSLVEQSLVGIYLLQDGIFSYVNPKFAEIFNFQQSELVDGRALLDLVIDEDRQAVSEICETILGYSDKGPPCYFRGQGKCGKDLQLEMHGTKTELNGRPAIIGTLLDITERKKAFEQLRQAQKMEALGQLAGGIAHDFNNLLTIINGYSTLLLRSLDRESPQHQEAEQILKAGDRAADLTRQLLTFSRRQILAPRMLNLNDQIRGIEKMLHRVVGEHIYLETSLAEDIDLIKIDPGQVEQIVMNLVVNAGDAMKDGGMMSIATTNAEIDQSFASTHPGSVMGGYVMLAVTDNGTGMTEEVKSRLFEPFFTTKEMGRGTGLGLATVYGIVKQNGGYIDVASELEKGTTFRIYLPRLKQQNTPVKLVPEVPAEGSHTILVVEDEPGVLNLVTHTLKNKGFNIIGTTDPLEALEIFDQRGNEIDLLLSDVVMPFMNGPKLAEALTQKNSALKVIFMSGHTDDKVNFEKILENGTPFIAKPFTNGALVTKIARTLANLEDRITELGADR</sequence>
<dbReference type="SUPFAM" id="SSF52172">
    <property type="entry name" value="CheY-like"/>
    <property type="match status" value="2"/>
</dbReference>
<dbReference type="Proteomes" id="UP000007721">
    <property type="component" value="Chromosome"/>
</dbReference>
<name>B9M1N7_GEODF</name>
<dbReference type="InterPro" id="IPR036097">
    <property type="entry name" value="HisK_dim/P_sf"/>
</dbReference>
<feature type="modified residue" description="4-aspartylphosphate" evidence="9">
    <location>
        <position position="569"/>
    </location>
</feature>
<dbReference type="SMART" id="SM00388">
    <property type="entry name" value="HisKA"/>
    <property type="match status" value="1"/>
</dbReference>
<dbReference type="SMART" id="SM00387">
    <property type="entry name" value="HATPase_c"/>
    <property type="match status" value="1"/>
</dbReference>
<keyword evidence="8" id="KW-0902">Two-component regulatory system</keyword>
<dbReference type="PROSITE" id="PS50112">
    <property type="entry name" value="PAS"/>
    <property type="match status" value="1"/>
</dbReference>
<evidence type="ECO:0000256" key="4">
    <source>
        <dbReference type="ARBA" id="ARBA00022679"/>
    </source>
</evidence>
<dbReference type="CDD" id="cd00130">
    <property type="entry name" value="PAS"/>
    <property type="match status" value="1"/>
</dbReference>
<dbReference type="Gene3D" id="3.40.50.2300">
    <property type="match status" value="2"/>
</dbReference>
<evidence type="ECO:0000256" key="6">
    <source>
        <dbReference type="ARBA" id="ARBA00022777"/>
    </source>
</evidence>
<dbReference type="SUPFAM" id="SSF55874">
    <property type="entry name" value="ATPase domain of HSP90 chaperone/DNA topoisomerase II/histidine kinase"/>
    <property type="match status" value="1"/>
</dbReference>
<evidence type="ECO:0000313" key="13">
    <source>
        <dbReference type="EMBL" id="ACM21119.1"/>
    </source>
</evidence>
<dbReference type="InterPro" id="IPR005467">
    <property type="entry name" value="His_kinase_dom"/>
</dbReference>
<feature type="modified residue" description="4-aspartylphosphate" evidence="9">
    <location>
        <position position="56"/>
    </location>
</feature>
<dbReference type="InterPro" id="IPR003594">
    <property type="entry name" value="HATPase_dom"/>
</dbReference>
<dbReference type="Gene3D" id="3.30.565.10">
    <property type="entry name" value="Histidine kinase-like ATPase, C-terminal domain"/>
    <property type="match status" value="1"/>
</dbReference>
<keyword evidence="3 9" id="KW-0597">Phosphoprotein</keyword>
<evidence type="ECO:0000259" key="11">
    <source>
        <dbReference type="PROSITE" id="PS50110"/>
    </source>
</evidence>
<dbReference type="Pfam" id="PF02518">
    <property type="entry name" value="HATPase_c"/>
    <property type="match status" value="1"/>
</dbReference>
<feature type="domain" description="Histidine kinase" evidence="10">
    <location>
        <begin position="276"/>
        <end position="499"/>
    </location>
</feature>
<dbReference type="EC" id="2.7.13.3" evidence="2"/>
<dbReference type="InterPro" id="IPR003661">
    <property type="entry name" value="HisK_dim/P_dom"/>
</dbReference>
<keyword evidence="14" id="KW-1185">Reference proteome</keyword>
<organism evidence="13 14">
    <name type="scientific">Geotalea daltonii (strain DSM 22248 / JCM 15807 / FRC-32)</name>
    <name type="common">Geobacter daltonii</name>
    <dbReference type="NCBI Taxonomy" id="316067"/>
    <lineage>
        <taxon>Bacteria</taxon>
        <taxon>Pseudomonadati</taxon>
        <taxon>Thermodesulfobacteriota</taxon>
        <taxon>Desulfuromonadia</taxon>
        <taxon>Geobacterales</taxon>
        <taxon>Geobacteraceae</taxon>
        <taxon>Geotalea</taxon>
    </lineage>
</organism>
<dbReference type="STRING" id="316067.Geob_2770"/>
<evidence type="ECO:0000256" key="7">
    <source>
        <dbReference type="ARBA" id="ARBA00022840"/>
    </source>
</evidence>
<dbReference type="NCBIfam" id="TIGR00229">
    <property type="entry name" value="sensory_box"/>
    <property type="match status" value="1"/>
</dbReference>
<dbReference type="InterPro" id="IPR011006">
    <property type="entry name" value="CheY-like_superfamily"/>
</dbReference>
<dbReference type="CDD" id="cd00156">
    <property type="entry name" value="REC"/>
    <property type="match status" value="2"/>
</dbReference>
<feature type="domain" description="Response regulatory" evidence="11">
    <location>
        <begin position="6"/>
        <end position="121"/>
    </location>
</feature>
<keyword evidence="6 13" id="KW-0418">Kinase</keyword>
<dbReference type="InterPro" id="IPR035965">
    <property type="entry name" value="PAS-like_dom_sf"/>
</dbReference>
<dbReference type="InterPro" id="IPR036890">
    <property type="entry name" value="HATPase_C_sf"/>
</dbReference>
<dbReference type="SMART" id="SM00091">
    <property type="entry name" value="PAS"/>
    <property type="match status" value="1"/>
</dbReference>
<dbReference type="KEGG" id="geo:Geob_2770"/>
<feature type="domain" description="PAS" evidence="12">
    <location>
        <begin position="159"/>
        <end position="209"/>
    </location>
</feature>
<reference evidence="13 14" key="1">
    <citation type="submission" date="2009-01" db="EMBL/GenBank/DDBJ databases">
        <title>Complete sequence of Geobacter sp. FRC-32.</title>
        <authorList>
            <consortium name="US DOE Joint Genome Institute"/>
            <person name="Lucas S."/>
            <person name="Copeland A."/>
            <person name="Lapidus A."/>
            <person name="Glavina del Rio T."/>
            <person name="Dalin E."/>
            <person name="Tice H."/>
            <person name="Bruce D."/>
            <person name="Goodwin L."/>
            <person name="Pitluck S."/>
            <person name="Saunders E."/>
            <person name="Brettin T."/>
            <person name="Detter J.C."/>
            <person name="Han C."/>
            <person name="Larimer F."/>
            <person name="Land M."/>
            <person name="Hauser L."/>
            <person name="Kyrpides N."/>
            <person name="Ovchinnikova G."/>
            <person name="Kostka J."/>
            <person name="Richardson P."/>
        </authorList>
    </citation>
    <scope>NUCLEOTIDE SEQUENCE [LARGE SCALE GENOMIC DNA]</scope>
    <source>
        <strain evidence="14">DSM 22248 / JCM 15807 / FRC-32</strain>
    </source>
</reference>
<dbReference type="OrthoDB" id="9761263at2"/>
<dbReference type="SUPFAM" id="SSF55785">
    <property type="entry name" value="PYP-like sensor domain (PAS domain)"/>
    <property type="match status" value="1"/>
</dbReference>
<evidence type="ECO:0000259" key="12">
    <source>
        <dbReference type="PROSITE" id="PS50112"/>
    </source>
</evidence>
<dbReference type="Pfam" id="PF00072">
    <property type="entry name" value="Response_reg"/>
    <property type="match status" value="2"/>
</dbReference>
<evidence type="ECO:0000259" key="10">
    <source>
        <dbReference type="PROSITE" id="PS50109"/>
    </source>
</evidence>
<dbReference type="PANTHER" id="PTHR43065:SF42">
    <property type="entry name" value="TWO-COMPONENT SENSOR PPRA"/>
    <property type="match status" value="1"/>
</dbReference>
<gene>
    <name evidence="13" type="ordered locus">Geob_2770</name>
</gene>
<dbReference type="PROSITE" id="PS50109">
    <property type="entry name" value="HIS_KIN"/>
    <property type="match status" value="1"/>
</dbReference>
<dbReference type="InterPro" id="IPR013767">
    <property type="entry name" value="PAS_fold"/>
</dbReference>
<feature type="domain" description="Response regulatory" evidence="11">
    <location>
        <begin position="518"/>
        <end position="634"/>
    </location>
</feature>
<evidence type="ECO:0000256" key="3">
    <source>
        <dbReference type="ARBA" id="ARBA00022553"/>
    </source>
</evidence>
<dbReference type="GO" id="GO:0000155">
    <property type="term" value="F:phosphorelay sensor kinase activity"/>
    <property type="evidence" value="ECO:0007669"/>
    <property type="project" value="InterPro"/>
</dbReference>
<dbReference type="PANTHER" id="PTHR43065">
    <property type="entry name" value="SENSOR HISTIDINE KINASE"/>
    <property type="match status" value="1"/>
</dbReference>
<dbReference type="SUPFAM" id="SSF47384">
    <property type="entry name" value="Homodimeric domain of signal transducing histidine kinase"/>
    <property type="match status" value="1"/>
</dbReference>
<evidence type="ECO:0000256" key="9">
    <source>
        <dbReference type="PROSITE-ProRule" id="PRU00169"/>
    </source>
</evidence>
<dbReference type="Gene3D" id="3.30.450.20">
    <property type="entry name" value="PAS domain"/>
    <property type="match status" value="1"/>
</dbReference>
<dbReference type="GO" id="GO:0006355">
    <property type="term" value="P:regulation of DNA-templated transcription"/>
    <property type="evidence" value="ECO:0007669"/>
    <property type="project" value="InterPro"/>
</dbReference>
<dbReference type="EMBL" id="CP001390">
    <property type="protein sequence ID" value="ACM21119.1"/>
    <property type="molecule type" value="Genomic_DNA"/>
</dbReference>
<proteinExistence type="predicted"/>
<dbReference type="PROSITE" id="PS50110">
    <property type="entry name" value="RESPONSE_REGULATORY"/>
    <property type="match status" value="2"/>
</dbReference>
<dbReference type="HOGENOM" id="CLU_000445_114_51_7"/>
<evidence type="ECO:0000256" key="8">
    <source>
        <dbReference type="ARBA" id="ARBA00023012"/>
    </source>
</evidence>
<evidence type="ECO:0000313" key="14">
    <source>
        <dbReference type="Proteomes" id="UP000007721"/>
    </source>
</evidence>
<dbReference type="Pfam" id="PF00989">
    <property type="entry name" value="PAS"/>
    <property type="match status" value="1"/>
</dbReference>
<evidence type="ECO:0000256" key="2">
    <source>
        <dbReference type="ARBA" id="ARBA00012438"/>
    </source>
</evidence>